<evidence type="ECO:0000256" key="7">
    <source>
        <dbReference type="ARBA" id="ARBA00022679"/>
    </source>
</evidence>
<keyword evidence="17" id="KW-0325">Glycoprotein</keyword>
<dbReference type="PANTHER" id="PTHR48055:SF57">
    <property type="entry name" value="PROTEIN KINASE DOMAIN-CONTAINING PROTEIN"/>
    <property type="match status" value="1"/>
</dbReference>
<keyword evidence="7" id="KW-0808">Transferase</keyword>
<evidence type="ECO:0000256" key="10">
    <source>
        <dbReference type="ARBA" id="ARBA00022737"/>
    </source>
</evidence>
<keyword evidence="8" id="KW-0812">Transmembrane</keyword>
<keyword evidence="6" id="KW-0433">Leucine-rich repeat</keyword>
<dbReference type="InterPro" id="IPR000719">
    <property type="entry name" value="Prot_kinase_dom"/>
</dbReference>
<keyword evidence="22" id="KW-1185">Reference proteome</keyword>
<evidence type="ECO:0000256" key="16">
    <source>
        <dbReference type="ARBA" id="ARBA00023170"/>
    </source>
</evidence>
<protein>
    <recommendedName>
        <fullName evidence="2">non-specific serine/threonine protein kinase</fullName>
        <ecNumber evidence="2">2.7.11.1</ecNumber>
    </recommendedName>
</protein>
<evidence type="ECO:0000256" key="11">
    <source>
        <dbReference type="ARBA" id="ARBA00022741"/>
    </source>
</evidence>
<dbReference type="SMART" id="SM00220">
    <property type="entry name" value="S_TKc"/>
    <property type="match status" value="1"/>
</dbReference>
<dbReference type="SUPFAM" id="SSF56112">
    <property type="entry name" value="Protein kinase-like (PK-like)"/>
    <property type="match status" value="1"/>
</dbReference>
<dbReference type="InterPro" id="IPR011009">
    <property type="entry name" value="Kinase-like_dom_sf"/>
</dbReference>
<keyword evidence="5" id="KW-0597">Phosphoprotein</keyword>
<sequence length="164" mass="18417">MRNGNLELWLHSKNRFLNLLQRLNIMIDVATALEYLHFYNAPPIVHCDLKPNNVLLDEDMVAHVADFGIAKLLGDGDSVTKTMTLGTIGYIAPEYGLEGIVSTRGDVYSDGLLLMGTFTRKRPTDNMFAREMSLKHWIEESFPVSVIEVSDVNLLRNESDCTAT</sequence>
<dbReference type="Pfam" id="PF00069">
    <property type="entry name" value="Pkinase"/>
    <property type="match status" value="1"/>
</dbReference>
<comment type="catalytic activity">
    <reaction evidence="18">
        <text>L-threonyl-[protein] + ATP = O-phospho-L-threonyl-[protein] + ADP + H(+)</text>
        <dbReference type="Rhea" id="RHEA:46608"/>
        <dbReference type="Rhea" id="RHEA-COMP:11060"/>
        <dbReference type="Rhea" id="RHEA-COMP:11605"/>
        <dbReference type="ChEBI" id="CHEBI:15378"/>
        <dbReference type="ChEBI" id="CHEBI:30013"/>
        <dbReference type="ChEBI" id="CHEBI:30616"/>
        <dbReference type="ChEBI" id="CHEBI:61977"/>
        <dbReference type="ChEBI" id="CHEBI:456216"/>
        <dbReference type="EC" id="2.7.11.1"/>
    </reaction>
</comment>
<accession>A0A6A1WQE9</accession>
<feature type="domain" description="Protein kinase" evidence="20">
    <location>
        <begin position="1"/>
        <end position="164"/>
    </location>
</feature>
<keyword evidence="12" id="KW-0418">Kinase</keyword>
<dbReference type="GO" id="GO:0005524">
    <property type="term" value="F:ATP binding"/>
    <property type="evidence" value="ECO:0007669"/>
    <property type="project" value="UniProtKB-KW"/>
</dbReference>
<comment type="caution">
    <text evidence="21">The sequence shown here is derived from an EMBL/GenBank/DDBJ whole genome shotgun (WGS) entry which is preliminary data.</text>
</comment>
<organism evidence="21 22">
    <name type="scientific">Morella rubra</name>
    <name type="common">Chinese bayberry</name>
    <dbReference type="NCBI Taxonomy" id="262757"/>
    <lineage>
        <taxon>Eukaryota</taxon>
        <taxon>Viridiplantae</taxon>
        <taxon>Streptophyta</taxon>
        <taxon>Embryophyta</taxon>
        <taxon>Tracheophyta</taxon>
        <taxon>Spermatophyta</taxon>
        <taxon>Magnoliopsida</taxon>
        <taxon>eudicotyledons</taxon>
        <taxon>Gunneridae</taxon>
        <taxon>Pentapetalae</taxon>
        <taxon>rosids</taxon>
        <taxon>fabids</taxon>
        <taxon>Fagales</taxon>
        <taxon>Myricaceae</taxon>
        <taxon>Morella</taxon>
    </lineage>
</organism>
<evidence type="ECO:0000256" key="14">
    <source>
        <dbReference type="ARBA" id="ARBA00022989"/>
    </source>
</evidence>
<name>A0A6A1WQE9_9ROSI</name>
<evidence type="ECO:0000256" key="17">
    <source>
        <dbReference type="ARBA" id="ARBA00023180"/>
    </source>
</evidence>
<evidence type="ECO:0000256" key="15">
    <source>
        <dbReference type="ARBA" id="ARBA00023136"/>
    </source>
</evidence>
<keyword evidence="10" id="KW-0677">Repeat</keyword>
<evidence type="ECO:0000259" key="20">
    <source>
        <dbReference type="PROSITE" id="PS50011"/>
    </source>
</evidence>
<evidence type="ECO:0000256" key="5">
    <source>
        <dbReference type="ARBA" id="ARBA00022553"/>
    </source>
</evidence>
<proteinExistence type="predicted"/>
<dbReference type="AlphaFoldDB" id="A0A6A1WQE9"/>
<dbReference type="FunFam" id="1.10.510.10:FF:000358">
    <property type="entry name" value="Putative leucine-rich repeat receptor-like serine/threonine-protein kinase"/>
    <property type="match status" value="1"/>
</dbReference>
<dbReference type="EC" id="2.7.11.1" evidence="2"/>
<evidence type="ECO:0000256" key="19">
    <source>
        <dbReference type="ARBA" id="ARBA00048679"/>
    </source>
</evidence>
<evidence type="ECO:0000256" key="1">
    <source>
        <dbReference type="ARBA" id="ARBA00004162"/>
    </source>
</evidence>
<evidence type="ECO:0000256" key="13">
    <source>
        <dbReference type="ARBA" id="ARBA00022840"/>
    </source>
</evidence>
<dbReference type="GO" id="GO:0004674">
    <property type="term" value="F:protein serine/threonine kinase activity"/>
    <property type="evidence" value="ECO:0007669"/>
    <property type="project" value="UniProtKB-KW"/>
</dbReference>
<keyword evidence="9" id="KW-0732">Signal</keyword>
<keyword evidence="13" id="KW-0067">ATP-binding</keyword>
<comment type="subcellular location">
    <subcellularLocation>
        <location evidence="1">Cell membrane</location>
        <topology evidence="1">Single-pass membrane protein</topology>
    </subcellularLocation>
</comment>
<evidence type="ECO:0000256" key="4">
    <source>
        <dbReference type="ARBA" id="ARBA00022527"/>
    </source>
</evidence>
<evidence type="ECO:0000256" key="12">
    <source>
        <dbReference type="ARBA" id="ARBA00022777"/>
    </source>
</evidence>
<keyword evidence="16" id="KW-0675">Receptor</keyword>
<evidence type="ECO:0000256" key="6">
    <source>
        <dbReference type="ARBA" id="ARBA00022614"/>
    </source>
</evidence>
<dbReference type="EMBL" id="RXIC02000019">
    <property type="protein sequence ID" value="KAB1227492.1"/>
    <property type="molecule type" value="Genomic_DNA"/>
</dbReference>
<dbReference type="Proteomes" id="UP000516437">
    <property type="component" value="Chromosome 1"/>
</dbReference>
<evidence type="ECO:0000256" key="3">
    <source>
        <dbReference type="ARBA" id="ARBA00022475"/>
    </source>
</evidence>
<dbReference type="PROSITE" id="PS00108">
    <property type="entry name" value="PROTEIN_KINASE_ST"/>
    <property type="match status" value="1"/>
</dbReference>
<keyword evidence="11" id="KW-0547">Nucleotide-binding</keyword>
<keyword evidence="15" id="KW-0472">Membrane</keyword>
<keyword evidence="14" id="KW-1133">Transmembrane helix</keyword>
<reference evidence="21 22" key="1">
    <citation type="journal article" date="2019" name="Plant Biotechnol. J.">
        <title>The red bayberry genome and genetic basis of sex determination.</title>
        <authorList>
            <person name="Jia H.M."/>
            <person name="Jia H.J."/>
            <person name="Cai Q.L."/>
            <person name="Wang Y."/>
            <person name="Zhao H.B."/>
            <person name="Yang W.F."/>
            <person name="Wang G.Y."/>
            <person name="Li Y.H."/>
            <person name="Zhan D.L."/>
            <person name="Shen Y.T."/>
            <person name="Niu Q.F."/>
            <person name="Chang L."/>
            <person name="Qiu J."/>
            <person name="Zhao L."/>
            <person name="Xie H.B."/>
            <person name="Fu W.Y."/>
            <person name="Jin J."/>
            <person name="Li X.W."/>
            <person name="Jiao Y."/>
            <person name="Zhou C.C."/>
            <person name="Tu T."/>
            <person name="Chai C.Y."/>
            <person name="Gao J.L."/>
            <person name="Fan L.J."/>
            <person name="van de Weg E."/>
            <person name="Wang J.Y."/>
            <person name="Gao Z.S."/>
        </authorList>
    </citation>
    <scope>NUCLEOTIDE SEQUENCE [LARGE SCALE GENOMIC DNA]</scope>
    <source>
        <tissue evidence="21">Leaves</tissue>
    </source>
</reference>
<dbReference type="Gene3D" id="1.10.510.10">
    <property type="entry name" value="Transferase(Phosphotransferase) domain 1"/>
    <property type="match status" value="1"/>
</dbReference>
<evidence type="ECO:0000256" key="18">
    <source>
        <dbReference type="ARBA" id="ARBA00047899"/>
    </source>
</evidence>
<evidence type="ECO:0000256" key="2">
    <source>
        <dbReference type="ARBA" id="ARBA00012513"/>
    </source>
</evidence>
<comment type="catalytic activity">
    <reaction evidence="19">
        <text>L-seryl-[protein] + ATP = O-phospho-L-seryl-[protein] + ADP + H(+)</text>
        <dbReference type="Rhea" id="RHEA:17989"/>
        <dbReference type="Rhea" id="RHEA-COMP:9863"/>
        <dbReference type="Rhea" id="RHEA-COMP:11604"/>
        <dbReference type="ChEBI" id="CHEBI:15378"/>
        <dbReference type="ChEBI" id="CHEBI:29999"/>
        <dbReference type="ChEBI" id="CHEBI:30616"/>
        <dbReference type="ChEBI" id="CHEBI:83421"/>
        <dbReference type="ChEBI" id="CHEBI:456216"/>
        <dbReference type="EC" id="2.7.11.1"/>
    </reaction>
</comment>
<gene>
    <name evidence="21" type="ORF">CJ030_MR1G010280</name>
</gene>
<evidence type="ECO:0000313" key="21">
    <source>
        <dbReference type="EMBL" id="KAB1227492.1"/>
    </source>
</evidence>
<keyword evidence="3" id="KW-1003">Cell membrane</keyword>
<evidence type="ECO:0000256" key="8">
    <source>
        <dbReference type="ARBA" id="ARBA00022692"/>
    </source>
</evidence>
<dbReference type="PROSITE" id="PS50011">
    <property type="entry name" value="PROTEIN_KINASE_DOM"/>
    <property type="match status" value="1"/>
</dbReference>
<dbReference type="InterPro" id="IPR051564">
    <property type="entry name" value="LRR_receptor-like_kinase"/>
</dbReference>
<dbReference type="OrthoDB" id="1412603at2759"/>
<keyword evidence="4" id="KW-0723">Serine/threonine-protein kinase</keyword>
<evidence type="ECO:0000313" key="22">
    <source>
        <dbReference type="Proteomes" id="UP000516437"/>
    </source>
</evidence>
<evidence type="ECO:0000256" key="9">
    <source>
        <dbReference type="ARBA" id="ARBA00022729"/>
    </source>
</evidence>
<dbReference type="GO" id="GO:0005886">
    <property type="term" value="C:plasma membrane"/>
    <property type="evidence" value="ECO:0007669"/>
    <property type="project" value="UniProtKB-SubCell"/>
</dbReference>
<dbReference type="InterPro" id="IPR008271">
    <property type="entry name" value="Ser/Thr_kinase_AS"/>
</dbReference>
<dbReference type="PANTHER" id="PTHR48055">
    <property type="entry name" value="LEUCINE-RICH REPEAT RECEPTOR PROTEIN KINASE EMS1"/>
    <property type="match status" value="1"/>
</dbReference>